<dbReference type="EMBL" id="JACIFO010000011">
    <property type="protein sequence ID" value="MBB4119892.1"/>
    <property type="molecule type" value="Genomic_DNA"/>
</dbReference>
<feature type="chain" id="PRO_5032879435" description="WG repeat-containing protein" evidence="1">
    <location>
        <begin position="19"/>
        <end position="360"/>
    </location>
</feature>
<comment type="caution">
    <text evidence="2">The sequence shown here is derived from an EMBL/GenBank/DDBJ whole genome shotgun (WGS) entry which is preliminary data.</text>
</comment>
<evidence type="ECO:0000313" key="2">
    <source>
        <dbReference type="EMBL" id="MBB4119892.1"/>
    </source>
</evidence>
<protein>
    <recommendedName>
        <fullName evidence="4">WG repeat-containing protein</fullName>
    </recommendedName>
</protein>
<proteinExistence type="predicted"/>
<sequence>MKLYILIFLTAISNLTLFGQSNGTWTSFWNKDTTLIGYKDENGVVKIEPKFTGFTSAGKFENIIAVAEEINGSWKNYYLTKQGEIIGRDSLYIFDNTPDCESEGFIRFRDKKNDKVGIFNKSGDIVIPAEYNDLTRVRNGMIIALKGAEKKYWDGGEHYRWIGGRELLIDTNNNVLINNFKLSNNLNFFSLAKAASPNSDTIRKSFLAVDGSHYSFVDFEKEFIQWLKNDLYIKLTPEKLINASYGTITWKSPGGWTKTSREKFITDNFSILKNSLFEILQPSCEYFISKGGLNPFMFNGVEFEKYFNNCGEANESIYPTMTIIITHKNKKDLSQNHYEFLRTDDGYKLICVTIRNGEIK</sequence>
<accession>A0A840EKG8</accession>
<organism evidence="2 3">
    <name type="scientific">Mesonia hippocampi</name>
    <dbReference type="NCBI Taxonomy" id="1628250"/>
    <lineage>
        <taxon>Bacteria</taxon>
        <taxon>Pseudomonadati</taxon>
        <taxon>Bacteroidota</taxon>
        <taxon>Flavobacteriia</taxon>
        <taxon>Flavobacteriales</taxon>
        <taxon>Flavobacteriaceae</taxon>
        <taxon>Mesonia</taxon>
    </lineage>
</organism>
<dbReference type="Pfam" id="PF14903">
    <property type="entry name" value="WG_beta_rep"/>
    <property type="match status" value="1"/>
</dbReference>
<keyword evidence="3" id="KW-1185">Reference proteome</keyword>
<evidence type="ECO:0000256" key="1">
    <source>
        <dbReference type="SAM" id="SignalP"/>
    </source>
</evidence>
<dbReference type="RefSeq" id="WP_183478229.1">
    <property type="nucleotide sequence ID" value="NZ_JACIFO010000011.1"/>
</dbReference>
<dbReference type="AlphaFoldDB" id="A0A840EKG8"/>
<gene>
    <name evidence="2" type="ORF">GGR32_002203</name>
</gene>
<name>A0A840EKG8_9FLAO</name>
<evidence type="ECO:0008006" key="4">
    <source>
        <dbReference type="Google" id="ProtNLM"/>
    </source>
</evidence>
<evidence type="ECO:0000313" key="3">
    <source>
        <dbReference type="Proteomes" id="UP000553034"/>
    </source>
</evidence>
<keyword evidence="1" id="KW-0732">Signal</keyword>
<reference evidence="2 3" key="1">
    <citation type="submission" date="2020-08" db="EMBL/GenBank/DDBJ databases">
        <title>Genomic Encyclopedia of Type Strains, Phase IV (KMG-IV): sequencing the most valuable type-strain genomes for metagenomic binning, comparative biology and taxonomic classification.</title>
        <authorList>
            <person name="Goeker M."/>
        </authorList>
    </citation>
    <scope>NUCLEOTIDE SEQUENCE [LARGE SCALE GENOMIC DNA]</scope>
    <source>
        <strain evidence="2 3">DSM 29568</strain>
    </source>
</reference>
<dbReference type="InterPro" id="IPR032774">
    <property type="entry name" value="WG_beta_rep"/>
</dbReference>
<feature type="signal peptide" evidence="1">
    <location>
        <begin position="1"/>
        <end position="18"/>
    </location>
</feature>
<dbReference type="Proteomes" id="UP000553034">
    <property type="component" value="Unassembled WGS sequence"/>
</dbReference>